<evidence type="ECO:0000313" key="3">
    <source>
        <dbReference type="Proteomes" id="UP000289323"/>
    </source>
</evidence>
<organism evidence="2 3">
    <name type="scientific">Thermothielavioides terrestris</name>
    <dbReference type="NCBI Taxonomy" id="2587410"/>
    <lineage>
        <taxon>Eukaryota</taxon>
        <taxon>Fungi</taxon>
        <taxon>Dikarya</taxon>
        <taxon>Ascomycota</taxon>
        <taxon>Pezizomycotina</taxon>
        <taxon>Sordariomycetes</taxon>
        <taxon>Sordariomycetidae</taxon>
        <taxon>Sordariales</taxon>
        <taxon>Chaetomiaceae</taxon>
        <taxon>Thermothielavioides</taxon>
    </lineage>
</organism>
<proteinExistence type="predicted"/>
<evidence type="ECO:0000313" key="2">
    <source>
        <dbReference type="EMBL" id="SPQ22070.1"/>
    </source>
</evidence>
<reference evidence="2 3" key="1">
    <citation type="submission" date="2018-04" db="EMBL/GenBank/DDBJ databases">
        <authorList>
            <person name="Huttner S."/>
            <person name="Dainat J."/>
        </authorList>
    </citation>
    <scope>NUCLEOTIDE SEQUENCE [LARGE SCALE GENOMIC DNA]</scope>
</reference>
<feature type="region of interest" description="Disordered" evidence="1">
    <location>
        <begin position="93"/>
        <end position="298"/>
    </location>
</feature>
<dbReference type="EMBL" id="OUUZ01000008">
    <property type="protein sequence ID" value="SPQ22070.1"/>
    <property type="molecule type" value="Genomic_DNA"/>
</dbReference>
<evidence type="ECO:0000256" key="1">
    <source>
        <dbReference type="SAM" id="MobiDB-lite"/>
    </source>
</evidence>
<feature type="compositionally biased region" description="Basic and acidic residues" evidence="1">
    <location>
        <begin position="254"/>
        <end position="265"/>
    </location>
</feature>
<dbReference type="Proteomes" id="UP000289323">
    <property type="component" value="Unassembled WGS sequence"/>
</dbReference>
<name>A0A3S4ANI2_9PEZI</name>
<feature type="compositionally biased region" description="Basic and acidic residues" evidence="1">
    <location>
        <begin position="280"/>
        <end position="291"/>
    </location>
</feature>
<dbReference type="AlphaFoldDB" id="A0A3S4ANI2"/>
<protein>
    <submittedName>
        <fullName evidence="2">4bdade72-ac61-4ceb-bf77-e7d5b3d20f2d</fullName>
    </submittedName>
</protein>
<accession>A0A3S4ANI2</accession>
<feature type="region of interest" description="Disordered" evidence="1">
    <location>
        <begin position="60"/>
        <end position="79"/>
    </location>
</feature>
<gene>
    <name evidence="2" type="ORF">TT172_LOCUS4489</name>
</gene>
<feature type="region of interest" description="Disordered" evidence="1">
    <location>
        <begin position="319"/>
        <end position="341"/>
    </location>
</feature>
<feature type="compositionally biased region" description="Polar residues" evidence="1">
    <location>
        <begin position="60"/>
        <end position="69"/>
    </location>
</feature>
<feature type="compositionally biased region" description="Low complexity" evidence="1">
    <location>
        <begin position="95"/>
        <end position="105"/>
    </location>
</feature>
<sequence length="359" mass="37949">MAAIGRESRLMPTVKCSTCGAQVQIALMGEHVCTTSASPAAEASPPLPAASLFGRLMPTFSNPLTQKQQPRAPPQVDTSAANRAYMGQTQLTPVSLSSGSQSAVSPQTPSALRPGLGKADEYFGPKIANNSPPPPQSPRPGGYGGLDGSSGDDDSALPANAPKKQAPNLMERLNSIPAGPFGTGRRPSAAGPERPGTSAGSPSTFVTEPVRYVPPTQRSFRPTGPLAFCSPIGRQHAPRPVAIPVGRTRGPRRSGADDEREHPETQWRPGHLWAAAASDWRGKAEDPRRPNDQSCRGVRGWESIPYAFWVDFIRQLGEQQPTGTSAKPGEPGEPGKLADKPTQILVVEIGEKAFGHDKL</sequence>